<dbReference type="Proteomes" id="UP000285023">
    <property type="component" value="Unassembled WGS sequence"/>
</dbReference>
<feature type="chain" id="PRO_5019083779" evidence="1">
    <location>
        <begin position="24"/>
        <end position="156"/>
    </location>
</feature>
<evidence type="ECO:0000256" key="1">
    <source>
        <dbReference type="SAM" id="SignalP"/>
    </source>
</evidence>
<proteinExistence type="predicted"/>
<dbReference type="AlphaFoldDB" id="A0A418PYG0"/>
<dbReference type="InterPro" id="IPR032710">
    <property type="entry name" value="NTF2-like_dom_sf"/>
</dbReference>
<dbReference type="EMBL" id="QXTF01000004">
    <property type="protein sequence ID" value="RIX27116.1"/>
    <property type="molecule type" value="Genomic_DNA"/>
</dbReference>
<gene>
    <name evidence="3" type="ORF">D3M59_11235</name>
</gene>
<sequence>MFRYYLAVGAFWLASGLNTPVLAAPPSETDRRALEQLAADNDAAWNAKDVATIASQYADAGSVRVSPQSPVIVGRQPVTGFFNEAFSRRRGTHRHITNLDHIELISPDMAFADAAVRVEREEPDGTWVLVRTFRSVTIAVREGLAWKLRAVRAIPL</sequence>
<dbReference type="InterPro" id="IPR027843">
    <property type="entry name" value="DUF4440"/>
</dbReference>
<reference evidence="3 4" key="1">
    <citation type="submission" date="2018-09" db="EMBL/GenBank/DDBJ databases">
        <title>Sphingomonas sp. DAC4.</title>
        <authorList>
            <person name="Seo T."/>
        </authorList>
    </citation>
    <scope>NUCLEOTIDE SEQUENCE [LARGE SCALE GENOMIC DNA]</scope>
    <source>
        <strain evidence="3 4">DAC4</strain>
    </source>
</reference>
<keyword evidence="1" id="KW-0732">Signal</keyword>
<protein>
    <submittedName>
        <fullName evidence="3">DUF4440 domain-containing protein</fullName>
    </submittedName>
</protein>
<comment type="caution">
    <text evidence="3">The sequence shown here is derived from an EMBL/GenBank/DDBJ whole genome shotgun (WGS) entry which is preliminary data.</text>
</comment>
<evidence type="ECO:0000313" key="4">
    <source>
        <dbReference type="Proteomes" id="UP000285023"/>
    </source>
</evidence>
<feature type="signal peptide" evidence="1">
    <location>
        <begin position="1"/>
        <end position="23"/>
    </location>
</feature>
<accession>A0A418PYG0</accession>
<dbReference type="SUPFAM" id="SSF54427">
    <property type="entry name" value="NTF2-like"/>
    <property type="match status" value="1"/>
</dbReference>
<name>A0A418PYG0_9SPHN</name>
<evidence type="ECO:0000313" key="3">
    <source>
        <dbReference type="EMBL" id="RIX27116.1"/>
    </source>
</evidence>
<evidence type="ECO:0000259" key="2">
    <source>
        <dbReference type="Pfam" id="PF14534"/>
    </source>
</evidence>
<dbReference type="Gene3D" id="3.10.450.50">
    <property type="match status" value="1"/>
</dbReference>
<feature type="domain" description="DUF4440" evidence="2">
    <location>
        <begin position="36"/>
        <end position="148"/>
    </location>
</feature>
<keyword evidence="4" id="KW-1185">Reference proteome</keyword>
<organism evidence="3 4">
    <name type="scientific">Sphingomonas edaphi</name>
    <dbReference type="NCBI Taxonomy" id="2315689"/>
    <lineage>
        <taxon>Bacteria</taxon>
        <taxon>Pseudomonadati</taxon>
        <taxon>Pseudomonadota</taxon>
        <taxon>Alphaproteobacteria</taxon>
        <taxon>Sphingomonadales</taxon>
        <taxon>Sphingomonadaceae</taxon>
        <taxon>Sphingomonas</taxon>
    </lineage>
</organism>
<dbReference type="Pfam" id="PF14534">
    <property type="entry name" value="DUF4440"/>
    <property type="match status" value="1"/>
</dbReference>